<sequence>MDILRGFRAELEEDRRIQITLWFRRKEMIIKLTLEGLTIMENRTVDIIQETRKLHIIKKGSPLVVQNQSVDVCNNPQQQQPQVQTDQETQLKASHDVVMAMAMAAKSKLLLWELKTVKTDLAFAKERCAQLEEENRILWESRAKGDNPKNNDLTNYAWKIILMFGAIPVAMTFFSRMKMPETAKYIALVAKDAKQVAADMSKVLQVEIEAKLGKVEKSSNSFGLFSMEFFHRHGLHLLGTTSTLFLLEIAFYSQNLFQKDNFSAIGWIPAANIMNAIEEVFKIARAQTLIALYNIVAPRY</sequence>
<reference evidence="1 2" key="1">
    <citation type="journal article" date="2020" name="IScience">
        <title>Genome Sequencing of the Endangered Kingdonia uniflora (Circaeasteraceae, Ranunculales) Reveals Potential Mechanisms of Evolutionary Specialization.</title>
        <authorList>
            <person name="Sun Y."/>
            <person name="Deng T."/>
            <person name="Zhang A."/>
            <person name="Moore M.J."/>
            <person name="Landis J.B."/>
            <person name="Lin N."/>
            <person name="Zhang H."/>
            <person name="Zhang X."/>
            <person name="Huang J."/>
            <person name="Zhang X."/>
            <person name="Sun H."/>
            <person name="Wang H."/>
        </authorList>
    </citation>
    <scope>NUCLEOTIDE SEQUENCE [LARGE SCALE GENOMIC DNA]</scope>
    <source>
        <strain evidence="1">TB1705</strain>
        <tissue evidence="1">Leaf</tissue>
    </source>
</reference>
<dbReference type="Gene3D" id="1.20.1250.20">
    <property type="entry name" value="MFS general substrate transporter like domains"/>
    <property type="match status" value="1"/>
</dbReference>
<evidence type="ECO:0000313" key="1">
    <source>
        <dbReference type="EMBL" id="KAF6145927.1"/>
    </source>
</evidence>
<dbReference type="Proteomes" id="UP000541444">
    <property type="component" value="Unassembled WGS sequence"/>
</dbReference>
<comment type="caution">
    <text evidence="1">The sequence shown here is derived from an EMBL/GenBank/DDBJ whole genome shotgun (WGS) entry which is preliminary data.</text>
</comment>
<proteinExistence type="predicted"/>
<name>A0A7J7LTM7_9MAGN</name>
<organism evidence="1 2">
    <name type="scientific">Kingdonia uniflora</name>
    <dbReference type="NCBI Taxonomy" id="39325"/>
    <lineage>
        <taxon>Eukaryota</taxon>
        <taxon>Viridiplantae</taxon>
        <taxon>Streptophyta</taxon>
        <taxon>Embryophyta</taxon>
        <taxon>Tracheophyta</taxon>
        <taxon>Spermatophyta</taxon>
        <taxon>Magnoliopsida</taxon>
        <taxon>Ranunculales</taxon>
        <taxon>Circaeasteraceae</taxon>
        <taxon>Kingdonia</taxon>
    </lineage>
</organism>
<accession>A0A7J7LTM7</accession>
<dbReference type="PANTHER" id="PTHR31016:SF12">
    <property type="entry name" value="OS05G0315200 PROTEIN"/>
    <property type="match status" value="1"/>
</dbReference>
<gene>
    <name evidence="1" type="ORF">GIB67_000050</name>
</gene>
<protein>
    <submittedName>
        <fullName evidence="1">Uncharacterized protein</fullName>
    </submittedName>
</protein>
<dbReference type="EMBL" id="JACGCM010002023">
    <property type="protein sequence ID" value="KAF6145927.1"/>
    <property type="molecule type" value="Genomic_DNA"/>
</dbReference>
<dbReference type="OrthoDB" id="1298255at2759"/>
<evidence type="ECO:0000313" key="2">
    <source>
        <dbReference type="Proteomes" id="UP000541444"/>
    </source>
</evidence>
<dbReference type="PANTHER" id="PTHR31016">
    <property type="entry name" value="OS04G0228100 PROTEIN"/>
    <property type="match status" value="1"/>
</dbReference>
<keyword evidence="2" id="KW-1185">Reference proteome</keyword>
<dbReference type="InterPro" id="IPR036259">
    <property type="entry name" value="MFS_trans_sf"/>
</dbReference>
<dbReference type="AlphaFoldDB" id="A0A7J7LTM7"/>